<dbReference type="Pfam" id="PF20142">
    <property type="entry name" value="Scaffold"/>
    <property type="match status" value="1"/>
</dbReference>
<dbReference type="AlphaFoldDB" id="A0A1H9HDS5"/>
<dbReference type="EMBL" id="FOGC01000004">
    <property type="protein sequence ID" value="SEQ60505.1"/>
    <property type="molecule type" value="Genomic_DNA"/>
</dbReference>
<evidence type="ECO:0000256" key="7">
    <source>
        <dbReference type="PROSITE-ProRule" id="PRU01373"/>
    </source>
</evidence>
<keyword evidence="5 7" id="KW-0573">Peptidoglycan synthesis</keyword>
<dbReference type="GO" id="GO:0009252">
    <property type="term" value="P:peptidoglycan biosynthetic process"/>
    <property type="evidence" value="ECO:0007669"/>
    <property type="project" value="UniProtKB-UniPathway"/>
</dbReference>
<dbReference type="CDD" id="cd16913">
    <property type="entry name" value="YkuD_like"/>
    <property type="match status" value="1"/>
</dbReference>
<dbReference type="InterPro" id="IPR045380">
    <property type="entry name" value="LD_TPept_scaffold_dom"/>
</dbReference>
<dbReference type="Gene3D" id="2.40.440.10">
    <property type="entry name" value="L,D-transpeptidase catalytic domain-like"/>
    <property type="match status" value="1"/>
</dbReference>
<dbReference type="InterPro" id="IPR038063">
    <property type="entry name" value="Transpep_catalytic_dom"/>
</dbReference>
<keyword evidence="9" id="KW-0732">Signal</keyword>
<dbReference type="Gene3D" id="1.10.101.10">
    <property type="entry name" value="PGBD-like superfamily/PGBD"/>
    <property type="match status" value="1"/>
</dbReference>
<evidence type="ECO:0000256" key="9">
    <source>
        <dbReference type="SAM" id="SignalP"/>
    </source>
</evidence>
<feature type="compositionally biased region" description="Polar residues" evidence="8">
    <location>
        <begin position="244"/>
        <end position="255"/>
    </location>
</feature>
<dbReference type="Pfam" id="PF03734">
    <property type="entry name" value="YkuD"/>
    <property type="match status" value="1"/>
</dbReference>
<dbReference type="PANTHER" id="PTHR41533">
    <property type="entry name" value="L,D-TRANSPEPTIDASE HI_1667-RELATED"/>
    <property type="match status" value="1"/>
</dbReference>
<comment type="similarity">
    <text evidence="2">Belongs to the YkuD family.</text>
</comment>
<gene>
    <name evidence="11" type="ORF">SAMN05216522_104184</name>
</gene>
<dbReference type="SUPFAM" id="SSF141523">
    <property type="entry name" value="L,D-transpeptidase catalytic domain-like"/>
    <property type="match status" value="1"/>
</dbReference>
<dbReference type="Pfam" id="PF01471">
    <property type="entry name" value="PG_binding_1"/>
    <property type="match status" value="1"/>
</dbReference>
<feature type="region of interest" description="Disordered" evidence="8">
    <location>
        <begin position="244"/>
        <end position="289"/>
    </location>
</feature>
<comment type="pathway">
    <text evidence="1 7">Cell wall biogenesis; peptidoglycan biosynthesis.</text>
</comment>
<dbReference type="PROSITE" id="PS52029">
    <property type="entry name" value="LD_TPASE"/>
    <property type="match status" value="1"/>
</dbReference>
<evidence type="ECO:0000259" key="10">
    <source>
        <dbReference type="PROSITE" id="PS52029"/>
    </source>
</evidence>
<dbReference type="InterPro" id="IPR036366">
    <property type="entry name" value="PGBDSf"/>
</dbReference>
<evidence type="ECO:0000313" key="11">
    <source>
        <dbReference type="EMBL" id="SEQ60505.1"/>
    </source>
</evidence>
<evidence type="ECO:0000256" key="3">
    <source>
        <dbReference type="ARBA" id="ARBA00022679"/>
    </source>
</evidence>
<evidence type="ECO:0000256" key="4">
    <source>
        <dbReference type="ARBA" id="ARBA00022960"/>
    </source>
</evidence>
<evidence type="ECO:0000256" key="8">
    <source>
        <dbReference type="SAM" id="MobiDB-lite"/>
    </source>
</evidence>
<feature type="active site" description="Nucleophile" evidence="7">
    <location>
        <position position="506"/>
    </location>
</feature>
<evidence type="ECO:0000256" key="2">
    <source>
        <dbReference type="ARBA" id="ARBA00005992"/>
    </source>
</evidence>
<name>A0A1H9HDS5_9GAMM</name>
<dbReference type="Proteomes" id="UP000242515">
    <property type="component" value="Unassembled WGS sequence"/>
</dbReference>
<dbReference type="RefSeq" id="WP_177173100.1">
    <property type="nucleotide sequence ID" value="NZ_FOGC01000004.1"/>
</dbReference>
<dbReference type="GO" id="GO:0004180">
    <property type="term" value="F:carboxypeptidase activity"/>
    <property type="evidence" value="ECO:0007669"/>
    <property type="project" value="UniProtKB-ARBA"/>
</dbReference>
<feature type="chain" id="PRO_5017283602" evidence="9">
    <location>
        <begin position="30"/>
        <end position="593"/>
    </location>
</feature>
<feature type="active site" description="Proton donor/acceptor" evidence="7">
    <location>
        <position position="487"/>
    </location>
</feature>
<protein>
    <submittedName>
        <fullName evidence="11">Murein L,D-transpeptidase YcbB/YkuD</fullName>
    </submittedName>
</protein>
<keyword evidence="4 7" id="KW-0133">Cell shape</keyword>
<dbReference type="InterPro" id="IPR052905">
    <property type="entry name" value="LD-transpeptidase_YkuD-like"/>
</dbReference>
<evidence type="ECO:0000256" key="5">
    <source>
        <dbReference type="ARBA" id="ARBA00022984"/>
    </source>
</evidence>
<accession>A0A1H9HDS5</accession>
<dbReference type="UniPathway" id="UPA00219"/>
<keyword evidence="6 7" id="KW-0961">Cell wall biogenesis/degradation</keyword>
<proteinExistence type="inferred from homology"/>
<dbReference type="InterPro" id="IPR002477">
    <property type="entry name" value="Peptidoglycan-bd-like"/>
</dbReference>
<dbReference type="InterPro" id="IPR005490">
    <property type="entry name" value="LD_TPept_cat_dom"/>
</dbReference>
<dbReference type="STRING" id="988801.SAMN05216522_104184"/>
<dbReference type="SUPFAM" id="SSF47090">
    <property type="entry name" value="PGBD-like"/>
    <property type="match status" value="1"/>
</dbReference>
<sequence length="593" mass="65497">MFLKCFQLKPVLLIGGMSLAIGSSMAAQAASEQASSPITHTNTPSQRIASIYQALPSGVSPYYGSLLTSIYRQQHQQPLWTDEAAIHSFEQQLSEVALSGVQPQFARWLSVLSRNDLSGEARDVVLSDALLGYLQFVNAAPAQGETWFYGPTGFRLTAPSSALVARWIQAVNHGTTQHFIDGLMPQHPQYRPMQKALVVLLADNKPWPKTDLTHTIRPGDSDPAVPQLRQLLVRAGWLREAQAQASIPASTQPDQAVSAPPQTVAAPSQQRMLSPAPASTSNAPASTGPAEDIYSDAMVSAVKRFQHWQGLTDDGIIGYKTREWLTITPHQRATLLALNMQRLRLLPDDMHNGIMVNIANYSLNYYVDGKTILSSRVIVGRPERKTPLMRSALNSVVLNPTWTVPNTLIREDLVPKLRKDPSYLAKHNFTLYSGWGADATAVNPSSVNWQTVSASAFPYRVMQSPGPQNSLGRYKFNMPSSDAIYLHDTPNHGLFQQDIRAISSGCVRVNKASQLAGLLLKDVGWDQSRINATLESRTTRPISIRHRIPVNLYYLTAWVSEDGQAQFRTDIYNYDQLARSGWSAISSAEKFLL</sequence>
<reference evidence="12" key="1">
    <citation type="submission" date="2016-10" db="EMBL/GenBank/DDBJ databases">
        <authorList>
            <person name="Varghese N."/>
            <person name="Submissions S."/>
        </authorList>
    </citation>
    <scope>NUCLEOTIDE SEQUENCE [LARGE SCALE GENOMIC DNA]</scope>
    <source>
        <strain evidence="12">8N4</strain>
    </source>
</reference>
<dbReference type="GO" id="GO:0071555">
    <property type="term" value="P:cell wall organization"/>
    <property type="evidence" value="ECO:0007669"/>
    <property type="project" value="UniProtKB-UniRule"/>
</dbReference>
<keyword evidence="12" id="KW-1185">Reference proteome</keyword>
<feature type="signal peptide" evidence="9">
    <location>
        <begin position="1"/>
        <end position="29"/>
    </location>
</feature>
<evidence type="ECO:0000256" key="6">
    <source>
        <dbReference type="ARBA" id="ARBA00023316"/>
    </source>
</evidence>
<dbReference type="GO" id="GO:0016740">
    <property type="term" value="F:transferase activity"/>
    <property type="evidence" value="ECO:0007669"/>
    <property type="project" value="UniProtKB-KW"/>
</dbReference>
<dbReference type="InterPro" id="IPR036365">
    <property type="entry name" value="PGBD-like_sf"/>
</dbReference>
<dbReference type="GO" id="GO:0008360">
    <property type="term" value="P:regulation of cell shape"/>
    <property type="evidence" value="ECO:0007669"/>
    <property type="project" value="UniProtKB-UniRule"/>
</dbReference>
<feature type="domain" description="L,D-TPase catalytic" evidence="10">
    <location>
        <begin position="352"/>
        <end position="533"/>
    </location>
</feature>
<evidence type="ECO:0000313" key="12">
    <source>
        <dbReference type="Proteomes" id="UP000242515"/>
    </source>
</evidence>
<organism evidence="11 12">
    <name type="scientific">Rosenbergiella nectarea</name>
    <dbReference type="NCBI Taxonomy" id="988801"/>
    <lineage>
        <taxon>Bacteria</taxon>
        <taxon>Pseudomonadati</taxon>
        <taxon>Pseudomonadota</taxon>
        <taxon>Gammaproteobacteria</taxon>
        <taxon>Enterobacterales</taxon>
        <taxon>Erwiniaceae</taxon>
        <taxon>Rosenbergiella</taxon>
    </lineage>
</organism>
<keyword evidence="3" id="KW-0808">Transferase</keyword>
<feature type="compositionally biased region" description="Low complexity" evidence="8">
    <location>
        <begin position="274"/>
        <end position="289"/>
    </location>
</feature>
<evidence type="ECO:0000256" key="1">
    <source>
        <dbReference type="ARBA" id="ARBA00004752"/>
    </source>
</evidence>
<dbReference type="NCBIfam" id="NF007891">
    <property type="entry name" value="PRK10594.1"/>
    <property type="match status" value="1"/>
</dbReference>
<dbReference type="PANTHER" id="PTHR41533:SF1">
    <property type="entry name" value="L,D-TRANSPEPTIDASE YCBB-RELATED"/>
    <property type="match status" value="1"/>
</dbReference>